<name>A0ABR9QF33_9BACI</name>
<comment type="caution">
    <text evidence="1">The sequence shown here is derived from an EMBL/GenBank/DDBJ whole genome shotgun (WGS) entry which is preliminary data.</text>
</comment>
<protein>
    <submittedName>
        <fullName evidence="1">Uncharacterized protein</fullName>
    </submittedName>
</protein>
<evidence type="ECO:0000313" key="2">
    <source>
        <dbReference type="Proteomes" id="UP001516662"/>
    </source>
</evidence>
<dbReference type="EMBL" id="JADCLJ010000007">
    <property type="protein sequence ID" value="MBE4907021.1"/>
    <property type="molecule type" value="Genomic_DNA"/>
</dbReference>
<evidence type="ECO:0000313" key="1">
    <source>
        <dbReference type="EMBL" id="MBE4907021.1"/>
    </source>
</evidence>
<proteinExistence type="predicted"/>
<organism evidence="1 2">
    <name type="scientific">Litchfieldia luteola</name>
    <dbReference type="NCBI Taxonomy" id="682179"/>
    <lineage>
        <taxon>Bacteria</taxon>
        <taxon>Bacillati</taxon>
        <taxon>Bacillota</taxon>
        <taxon>Bacilli</taxon>
        <taxon>Bacillales</taxon>
        <taxon>Bacillaceae</taxon>
        <taxon>Litchfieldia</taxon>
    </lineage>
</organism>
<dbReference type="RefSeq" id="WP_193534498.1">
    <property type="nucleotide sequence ID" value="NZ_JADCLJ010000007.1"/>
</dbReference>
<reference evidence="1 2" key="1">
    <citation type="submission" date="2020-10" db="EMBL/GenBank/DDBJ databases">
        <title>Bacillus sp. HD4P25, an endophyte from a halophyte.</title>
        <authorList>
            <person name="Sun J.-Q."/>
        </authorList>
    </citation>
    <scope>NUCLEOTIDE SEQUENCE [LARGE SCALE GENOMIC DNA]</scope>
    <source>
        <strain evidence="1 2">YIM 93174</strain>
    </source>
</reference>
<dbReference type="Proteomes" id="UP001516662">
    <property type="component" value="Unassembled WGS sequence"/>
</dbReference>
<sequence>MKINELIERINKCMDDLDLITARKYIEENEQLLSEYDYKRLLKKNARELLDFLIDQKNNPEHQPLTREEKSMILAVNTYATKFDIRGVKLTISKREHLLLKKQVIDYLNADAKALLEGMNLIEKR</sequence>
<gene>
    <name evidence="1" type="ORF">IMZ08_02990</name>
</gene>
<keyword evidence="2" id="KW-1185">Reference proteome</keyword>
<accession>A0ABR9QF33</accession>